<accession>A0A918E256</accession>
<gene>
    <name evidence="1" type="ORF">GCM10012280_71750</name>
</gene>
<evidence type="ECO:0000313" key="2">
    <source>
        <dbReference type="Proteomes" id="UP000641932"/>
    </source>
</evidence>
<dbReference type="RefSeq" id="WP_229699063.1">
    <property type="nucleotide sequence ID" value="NZ_BMMS01000092.1"/>
</dbReference>
<reference evidence="1" key="2">
    <citation type="submission" date="2020-09" db="EMBL/GenBank/DDBJ databases">
        <authorList>
            <person name="Sun Q."/>
            <person name="Zhou Y."/>
        </authorList>
    </citation>
    <scope>NUCLEOTIDE SEQUENCE</scope>
    <source>
        <strain evidence="1">CGMCC 4.7201</strain>
    </source>
</reference>
<keyword evidence="2" id="KW-1185">Reference proteome</keyword>
<dbReference type="AlphaFoldDB" id="A0A918E256"/>
<reference evidence="1" key="1">
    <citation type="journal article" date="2014" name="Int. J. Syst. Evol. Microbiol.">
        <title>Complete genome sequence of Corynebacterium casei LMG S-19264T (=DSM 44701T), isolated from a smear-ripened cheese.</title>
        <authorList>
            <consortium name="US DOE Joint Genome Institute (JGI-PGF)"/>
            <person name="Walter F."/>
            <person name="Albersmeier A."/>
            <person name="Kalinowski J."/>
            <person name="Ruckert C."/>
        </authorList>
    </citation>
    <scope>NUCLEOTIDE SEQUENCE</scope>
    <source>
        <strain evidence="1">CGMCC 4.7201</strain>
    </source>
</reference>
<dbReference type="EMBL" id="BMMS01000092">
    <property type="protein sequence ID" value="GGP01254.1"/>
    <property type="molecule type" value="Genomic_DNA"/>
</dbReference>
<dbReference type="Proteomes" id="UP000641932">
    <property type="component" value="Unassembled WGS sequence"/>
</dbReference>
<protein>
    <submittedName>
        <fullName evidence="1">Uncharacterized protein</fullName>
    </submittedName>
</protein>
<sequence length="117" mass="13198">MPAFDDRRRRLAAAMEARGDWPARSPWIRRAVDSVPRHRFAPDRLWQWDGHAYVPVDRGTDAERWAAQLYASPDEAAVTQVIDGLPSSSLSCQAVVVDMLDPSIRPPPRSHWPSRAA</sequence>
<name>A0A918E256_9ACTN</name>
<organism evidence="1 2">
    <name type="scientific">Wenjunlia tyrosinilytica</name>
    <dbReference type="NCBI Taxonomy" id="1544741"/>
    <lineage>
        <taxon>Bacteria</taxon>
        <taxon>Bacillati</taxon>
        <taxon>Actinomycetota</taxon>
        <taxon>Actinomycetes</taxon>
        <taxon>Kitasatosporales</taxon>
        <taxon>Streptomycetaceae</taxon>
        <taxon>Wenjunlia</taxon>
    </lineage>
</organism>
<evidence type="ECO:0000313" key="1">
    <source>
        <dbReference type="EMBL" id="GGP01254.1"/>
    </source>
</evidence>
<comment type="caution">
    <text evidence="1">The sequence shown here is derived from an EMBL/GenBank/DDBJ whole genome shotgun (WGS) entry which is preliminary data.</text>
</comment>
<proteinExistence type="predicted"/>